<dbReference type="InterPro" id="IPR005294">
    <property type="entry name" value="ATP_synth_F1_asu"/>
</dbReference>
<evidence type="ECO:0000256" key="8">
    <source>
        <dbReference type="ARBA" id="ARBA00023136"/>
    </source>
</evidence>
<keyword evidence="8" id="KW-0472">Membrane</keyword>
<keyword evidence="4 12" id="KW-0547">Nucleotide-binding</keyword>
<evidence type="ECO:0000256" key="5">
    <source>
        <dbReference type="ARBA" id="ARBA00022781"/>
    </source>
</evidence>
<dbReference type="SUPFAM" id="SSF47917">
    <property type="entry name" value="C-terminal domain of alpha and beta subunits of F1 ATP synthase"/>
    <property type="match status" value="1"/>
</dbReference>
<evidence type="ECO:0000256" key="6">
    <source>
        <dbReference type="ARBA" id="ARBA00022840"/>
    </source>
</evidence>
<dbReference type="PANTHER" id="PTHR48082:SF2">
    <property type="entry name" value="ATP SYNTHASE SUBUNIT ALPHA, MITOCHONDRIAL"/>
    <property type="match status" value="1"/>
</dbReference>
<comment type="subcellular location">
    <subcellularLocation>
        <location evidence="1">Membrane</location>
    </subcellularLocation>
</comment>
<gene>
    <name evidence="16" type="ORF">BOX15_Mlig015479g2</name>
</gene>
<dbReference type="GO" id="GO:0043531">
    <property type="term" value="F:ADP binding"/>
    <property type="evidence" value="ECO:0007669"/>
    <property type="project" value="TreeGrafter"/>
</dbReference>
<accession>A0A267E0P4</accession>
<dbReference type="InterPro" id="IPR038376">
    <property type="entry name" value="ATP_synth_asu_C_sf"/>
</dbReference>
<reference evidence="16 17" key="1">
    <citation type="submission" date="2017-06" db="EMBL/GenBank/DDBJ databases">
        <title>A platform for efficient transgenesis in Macrostomum lignano, a flatworm model organism for stem cell research.</title>
        <authorList>
            <person name="Berezikov E."/>
        </authorList>
    </citation>
    <scope>NUCLEOTIDE SEQUENCE [LARGE SCALE GENOMIC DNA]</scope>
    <source>
        <strain evidence="16">DV1</strain>
        <tissue evidence="16">Whole organism</tissue>
    </source>
</reference>
<proteinExistence type="inferred from homology"/>
<evidence type="ECO:0000256" key="2">
    <source>
        <dbReference type="ARBA" id="ARBA00008936"/>
    </source>
</evidence>
<comment type="similarity">
    <text evidence="2 11">Belongs to the ATPase alpha/beta chains family.</text>
</comment>
<dbReference type="Pfam" id="PF00306">
    <property type="entry name" value="ATP-synt_ab_C"/>
    <property type="match status" value="1"/>
</dbReference>
<dbReference type="GO" id="GO:0005739">
    <property type="term" value="C:mitochondrion"/>
    <property type="evidence" value="ECO:0007669"/>
    <property type="project" value="UniProtKB-ARBA"/>
</dbReference>
<dbReference type="FunFam" id="1.20.150.20:FF:000001">
    <property type="entry name" value="ATP synthase subunit alpha"/>
    <property type="match status" value="1"/>
</dbReference>
<evidence type="ECO:0000313" key="17">
    <source>
        <dbReference type="Proteomes" id="UP000215902"/>
    </source>
</evidence>
<feature type="domain" description="ATPase F1/V1/A1 complex alpha/beta subunit nucleotide-binding" evidence="13">
    <location>
        <begin position="193"/>
        <end position="416"/>
    </location>
</feature>
<evidence type="ECO:0000256" key="10">
    <source>
        <dbReference type="ARBA" id="ARBA00023310"/>
    </source>
</evidence>
<evidence type="ECO:0000256" key="7">
    <source>
        <dbReference type="ARBA" id="ARBA00023065"/>
    </source>
</evidence>
<sequence length="557" mass="60603">FSFNSLKAATMKASLPAISRITGLLMGRGRYLQQLSSHKLHTGAIRRAEAPEVSAILEERILGQTAQANLEETGRVLSIGDGIARVYGLKNIQAEEMVEFSSGLKGMALNLEPDNVGVVVFGNDKLIREGDVVKRTGAIVDVPVGEELLGRVVDALGNPIDGKGAINSSRARVGLKAPGIIPRTSVKEPMQTGIKAVDSLVPIGRGQRELIIGDRQTGKTAIAIDTIINQKRFNDGQDEKKKLYCIYVAVGQKRSTVAQLVKRLNDTDAMKYSIVVSATASDAAPLQYLAPYSGCAMGEYFRDNGKHALIIYDDLSKQAVAYRQMSLLLRRPPGREAYPGDVFYLHSRLLERAAKMSDEYKGGSLTALPVIETQAGDVSAYIPTNVISITDGQIFLETELFYKGIRPAINVGLSVSRVGSAAQTKAMKQVAGSMKLDLAQYREVAAFAQFGSDLDAATQSLLSRGVRLTELLKQGQYVPMSIEDQVVAIFSGVRGHLDKMEPNRITAFEQAFLQHVRANHKDLLQKIRDQSMIDKDSEAQLKDITVSFVSSFLAGDK</sequence>
<dbReference type="SUPFAM" id="SSF52540">
    <property type="entry name" value="P-loop containing nucleoside triphosphate hydrolases"/>
    <property type="match status" value="1"/>
</dbReference>
<dbReference type="InterPro" id="IPR004100">
    <property type="entry name" value="ATPase_F1/V1/A1_a/bsu_N"/>
</dbReference>
<dbReference type="OrthoDB" id="9805536at2759"/>
<keyword evidence="6 12" id="KW-0067">ATP-binding</keyword>
<dbReference type="HAMAP" id="MF_01346">
    <property type="entry name" value="ATP_synth_alpha_bact"/>
    <property type="match status" value="1"/>
</dbReference>
<protein>
    <recommendedName>
        <fullName evidence="12">ATP synthase subunit alpha</fullName>
    </recommendedName>
</protein>
<keyword evidence="5 11" id="KW-0375">Hydrogen ion transport</keyword>
<evidence type="ECO:0000313" key="16">
    <source>
        <dbReference type="EMBL" id="PAA54262.1"/>
    </source>
</evidence>
<comment type="caution">
    <text evidence="16">The sequence shown here is derived from an EMBL/GenBank/DDBJ whole genome shotgun (WGS) entry which is preliminary data.</text>
</comment>
<dbReference type="InterPro" id="IPR036121">
    <property type="entry name" value="ATPase_F1/V1/A1_a/bsu_N_sf"/>
</dbReference>
<evidence type="ECO:0000259" key="15">
    <source>
        <dbReference type="Pfam" id="PF02874"/>
    </source>
</evidence>
<dbReference type="InterPro" id="IPR023366">
    <property type="entry name" value="ATP_synth_asu-like_sf"/>
</dbReference>
<dbReference type="FunFam" id="2.40.30.20:FF:000001">
    <property type="entry name" value="ATP synthase subunit alpha"/>
    <property type="match status" value="1"/>
</dbReference>
<keyword evidence="3 11" id="KW-0813">Transport</keyword>
<feature type="non-terminal residue" evidence="16">
    <location>
        <position position="1"/>
    </location>
</feature>
<dbReference type="InterPro" id="IPR000793">
    <property type="entry name" value="ATP_synth_asu_C"/>
</dbReference>
<dbReference type="InterPro" id="IPR033732">
    <property type="entry name" value="ATP_synth_F1_a_nt-bd_dom"/>
</dbReference>
<dbReference type="NCBIfam" id="NF009884">
    <property type="entry name" value="PRK13343.1"/>
    <property type="match status" value="1"/>
</dbReference>
<dbReference type="EMBL" id="NIVC01002943">
    <property type="protein sequence ID" value="PAA54262.1"/>
    <property type="molecule type" value="Genomic_DNA"/>
</dbReference>
<dbReference type="FunFam" id="3.40.50.300:FF:002432">
    <property type="entry name" value="ATP synthase subunit alpha, mitochondrial"/>
    <property type="match status" value="1"/>
</dbReference>
<keyword evidence="7 11" id="KW-0406">Ion transport</keyword>
<feature type="domain" description="ATP synthase alpha subunit C-terminal" evidence="14">
    <location>
        <begin position="423"/>
        <end position="546"/>
    </location>
</feature>
<dbReference type="AlphaFoldDB" id="A0A267E0P4"/>
<name>A0A267E0P4_9PLAT</name>
<evidence type="ECO:0000256" key="4">
    <source>
        <dbReference type="ARBA" id="ARBA00022741"/>
    </source>
</evidence>
<keyword evidence="17" id="KW-1185">Reference proteome</keyword>
<dbReference type="PANTHER" id="PTHR48082">
    <property type="entry name" value="ATP SYNTHASE SUBUNIT ALPHA, MITOCHONDRIAL"/>
    <property type="match status" value="1"/>
</dbReference>
<dbReference type="PROSITE" id="PS00152">
    <property type="entry name" value="ATPASE_ALPHA_BETA"/>
    <property type="match status" value="1"/>
</dbReference>
<evidence type="ECO:0000256" key="11">
    <source>
        <dbReference type="RuleBase" id="RU000339"/>
    </source>
</evidence>
<evidence type="ECO:0000256" key="9">
    <source>
        <dbReference type="ARBA" id="ARBA00023196"/>
    </source>
</evidence>
<dbReference type="PIRSF" id="PIRSF039088">
    <property type="entry name" value="F_ATPase_subunit_alpha"/>
    <property type="match status" value="1"/>
</dbReference>
<dbReference type="Proteomes" id="UP000215902">
    <property type="component" value="Unassembled WGS sequence"/>
</dbReference>
<dbReference type="Gene3D" id="3.40.50.300">
    <property type="entry name" value="P-loop containing nucleotide triphosphate hydrolases"/>
    <property type="match status" value="1"/>
</dbReference>
<evidence type="ECO:0000259" key="14">
    <source>
        <dbReference type="Pfam" id="PF00306"/>
    </source>
</evidence>
<dbReference type="Gene3D" id="2.40.30.20">
    <property type="match status" value="1"/>
</dbReference>
<feature type="domain" description="ATPase F1/V1/A1 complex alpha/beta subunit N-terminal" evidence="15">
    <location>
        <begin position="71"/>
        <end position="137"/>
    </location>
</feature>
<dbReference type="CDD" id="cd18116">
    <property type="entry name" value="ATP-synt_F1_alpha_N"/>
    <property type="match status" value="1"/>
</dbReference>
<dbReference type="GO" id="GO:0005524">
    <property type="term" value="F:ATP binding"/>
    <property type="evidence" value="ECO:0007669"/>
    <property type="project" value="UniProtKB-KW"/>
</dbReference>
<comment type="function">
    <text evidence="12">Produces ATP from ADP in the presence of a proton gradient across the membrane.</text>
</comment>
<evidence type="ECO:0000256" key="12">
    <source>
        <dbReference type="RuleBase" id="RU003551"/>
    </source>
</evidence>
<dbReference type="CDD" id="cd01132">
    <property type="entry name" value="F1-ATPase_alpha_CD"/>
    <property type="match status" value="1"/>
</dbReference>
<dbReference type="Gene3D" id="1.20.150.20">
    <property type="entry name" value="ATP synthase alpha/beta chain, C-terminal domain"/>
    <property type="match status" value="1"/>
</dbReference>
<dbReference type="InterPro" id="IPR000194">
    <property type="entry name" value="ATPase_F1/V1/A1_a/bsu_nucl-bd"/>
</dbReference>
<organism evidence="16 17">
    <name type="scientific">Macrostomum lignano</name>
    <dbReference type="NCBI Taxonomy" id="282301"/>
    <lineage>
        <taxon>Eukaryota</taxon>
        <taxon>Metazoa</taxon>
        <taxon>Spiralia</taxon>
        <taxon>Lophotrochozoa</taxon>
        <taxon>Platyhelminthes</taxon>
        <taxon>Rhabditophora</taxon>
        <taxon>Macrostomorpha</taxon>
        <taxon>Macrostomida</taxon>
        <taxon>Macrostomidae</taxon>
        <taxon>Macrostomum</taxon>
    </lineage>
</organism>
<dbReference type="InterPro" id="IPR020003">
    <property type="entry name" value="ATPase_a/bsu_AS"/>
</dbReference>
<evidence type="ECO:0000256" key="1">
    <source>
        <dbReference type="ARBA" id="ARBA00004370"/>
    </source>
</evidence>
<evidence type="ECO:0000256" key="3">
    <source>
        <dbReference type="ARBA" id="ARBA00022448"/>
    </source>
</evidence>
<dbReference type="NCBIfam" id="TIGR00962">
    <property type="entry name" value="atpA"/>
    <property type="match status" value="1"/>
</dbReference>
<dbReference type="GO" id="GO:0046933">
    <property type="term" value="F:proton-transporting ATP synthase activity, rotational mechanism"/>
    <property type="evidence" value="ECO:0007669"/>
    <property type="project" value="InterPro"/>
</dbReference>
<dbReference type="Pfam" id="PF02874">
    <property type="entry name" value="ATP-synt_ab_N"/>
    <property type="match status" value="1"/>
</dbReference>
<dbReference type="STRING" id="282301.A0A267E0P4"/>
<keyword evidence="10 12" id="KW-0066">ATP synthesis</keyword>
<dbReference type="InterPro" id="IPR027417">
    <property type="entry name" value="P-loop_NTPase"/>
</dbReference>
<dbReference type="GO" id="GO:0045259">
    <property type="term" value="C:proton-transporting ATP synthase complex"/>
    <property type="evidence" value="ECO:0007669"/>
    <property type="project" value="UniProtKB-KW"/>
</dbReference>
<dbReference type="CDD" id="cd18113">
    <property type="entry name" value="ATP-synt_F1_alpha_C"/>
    <property type="match status" value="1"/>
</dbReference>
<keyword evidence="9 12" id="KW-0139">CF(1)</keyword>
<evidence type="ECO:0000259" key="13">
    <source>
        <dbReference type="Pfam" id="PF00006"/>
    </source>
</evidence>
<dbReference type="Pfam" id="PF00006">
    <property type="entry name" value="ATP-synt_ab"/>
    <property type="match status" value="1"/>
</dbReference>
<dbReference type="SUPFAM" id="SSF50615">
    <property type="entry name" value="N-terminal domain of alpha and beta subunits of F1 ATP synthase"/>
    <property type="match status" value="1"/>
</dbReference>